<name>A0A8I0P5D1_9ACTN</name>
<keyword evidence="3" id="KW-0804">Transcription</keyword>
<dbReference type="PANTHER" id="PTHR33154">
    <property type="entry name" value="TRANSCRIPTIONAL REGULATOR, ARSR FAMILY"/>
    <property type="match status" value="1"/>
</dbReference>
<reference evidence="6 7" key="1">
    <citation type="submission" date="2020-10" db="EMBL/GenBank/DDBJ databases">
        <title>Sequencing the genomes of 1000 actinobacteria strains.</title>
        <authorList>
            <person name="Klenk H.-P."/>
        </authorList>
    </citation>
    <scope>NUCLEOTIDE SEQUENCE [LARGE SCALE GENOMIC DNA]</scope>
    <source>
        <strain evidence="6 7">DSM 41803</strain>
    </source>
</reference>
<keyword evidence="2" id="KW-0238">DNA-binding</keyword>
<dbReference type="InterPro" id="IPR036390">
    <property type="entry name" value="WH_DNA-bd_sf"/>
</dbReference>
<dbReference type="PANTHER" id="PTHR33154:SF18">
    <property type="entry name" value="ARSENICAL RESISTANCE OPERON REPRESSOR"/>
    <property type="match status" value="1"/>
</dbReference>
<dbReference type="SUPFAM" id="SSF46785">
    <property type="entry name" value="Winged helix' DNA-binding domain"/>
    <property type="match status" value="1"/>
</dbReference>
<keyword evidence="7" id="KW-1185">Reference proteome</keyword>
<dbReference type="GO" id="GO:0003700">
    <property type="term" value="F:DNA-binding transcription factor activity"/>
    <property type="evidence" value="ECO:0007669"/>
    <property type="project" value="InterPro"/>
</dbReference>
<feature type="compositionally biased region" description="Basic and acidic residues" evidence="4">
    <location>
        <begin position="13"/>
        <end position="23"/>
    </location>
</feature>
<gene>
    <name evidence="6" type="ORF">H4687_003521</name>
</gene>
<keyword evidence="1" id="KW-0805">Transcription regulation</keyword>
<dbReference type="EMBL" id="JADBGF010000001">
    <property type="protein sequence ID" value="MBE1597392.1"/>
    <property type="molecule type" value="Genomic_DNA"/>
</dbReference>
<dbReference type="Proteomes" id="UP000629287">
    <property type="component" value="Unassembled WGS sequence"/>
</dbReference>
<dbReference type="InterPro" id="IPR036388">
    <property type="entry name" value="WH-like_DNA-bd_sf"/>
</dbReference>
<dbReference type="PROSITE" id="PS50987">
    <property type="entry name" value="HTH_ARSR_2"/>
    <property type="match status" value="1"/>
</dbReference>
<comment type="caution">
    <text evidence="6">The sequence shown here is derived from an EMBL/GenBank/DDBJ whole genome shotgun (WGS) entry which is preliminary data.</text>
</comment>
<evidence type="ECO:0000256" key="3">
    <source>
        <dbReference type="ARBA" id="ARBA00023163"/>
    </source>
</evidence>
<dbReference type="SMART" id="SM00418">
    <property type="entry name" value="HTH_ARSR"/>
    <property type="match status" value="1"/>
</dbReference>
<dbReference type="Gene3D" id="1.10.10.10">
    <property type="entry name" value="Winged helix-like DNA-binding domain superfamily/Winged helix DNA-binding domain"/>
    <property type="match status" value="1"/>
</dbReference>
<dbReference type="CDD" id="cd00090">
    <property type="entry name" value="HTH_ARSR"/>
    <property type="match status" value="1"/>
</dbReference>
<evidence type="ECO:0000313" key="6">
    <source>
        <dbReference type="EMBL" id="MBE1597392.1"/>
    </source>
</evidence>
<evidence type="ECO:0000259" key="5">
    <source>
        <dbReference type="PROSITE" id="PS50987"/>
    </source>
</evidence>
<dbReference type="Pfam" id="PF01022">
    <property type="entry name" value="HTH_5"/>
    <property type="match status" value="1"/>
</dbReference>
<proteinExistence type="predicted"/>
<evidence type="ECO:0000256" key="1">
    <source>
        <dbReference type="ARBA" id="ARBA00023015"/>
    </source>
</evidence>
<dbReference type="AlphaFoldDB" id="A0A8I0P5D1"/>
<feature type="compositionally biased region" description="Polar residues" evidence="4">
    <location>
        <begin position="1"/>
        <end position="12"/>
    </location>
</feature>
<feature type="region of interest" description="Disordered" evidence="4">
    <location>
        <begin position="1"/>
        <end position="23"/>
    </location>
</feature>
<evidence type="ECO:0000256" key="2">
    <source>
        <dbReference type="ARBA" id="ARBA00023125"/>
    </source>
</evidence>
<protein>
    <submittedName>
        <fullName evidence="6">ArsR family transcriptional regulator</fullName>
    </submittedName>
</protein>
<dbReference type="PRINTS" id="PR00778">
    <property type="entry name" value="HTHARSR"/>
</dbReference>
<dbReference type="InterPro" id="IPR051081">
    <property type="entry name" value="HTH_MetalResp_TranReg"/>
</dbReference>
<dbReference type="GO" id="GO:0003677">
    <property type="term" value="F:DNA binding"/>
    <property type="evidence" value="ECO:0007669"/>
    <property type="project" value="UniProtKB-KW"/>
</dbReference>
<dbReference type="NCBIfam" id="NF033788">
    <property type="entry name" value="HTH_metalloreg"/>
    <property type="match status" value="1"/>
</dbReference>
<evidence type="ECO:0000313" key="7">
    <source>
        <dbReference type="Proteomes" id="UP000629287"/>
    </source>
</evidence>
<organism evidence="6 7">
    <name type="scientific">Streptomyces stelliscabiei</name>
    <dbReference type="NCBI Taxonomy" id="146820"/>
    <lineage>
        <taxon>Bacteria</taxon>
        <taxon>Bacillati</taxon>
        <taxon>Actinomycetota</taxon>
        <taxon>Actinomycetes</taxon>
        <taxon>Kitasatosporales</taxon>
        <taxon>Streptomycetaceae</taxon>
        <taxon>Streptomyces</taxon>
    </lineage>
</organism>
<evidence type="ECO:0000256" key="4">
    <source>
        <dbReference type="SAM" id="MobiDB-lite"/>
    </source>
</evidence>
<dbReference type="InterPro" id="IPR001845">
    <property type="entry name" value="HTH_ArsR_DNA-bd_dom"/>
</dbReference>
<accession>A0A8I0P5D1</accession>
<feature type="domain" description="HTH arsR-type" evidence="5">
    <location>
        <begin position="18"/>
        <end position="112"/>
    </location>
</feature>
<sequence length="124" mass="13773">MLTSVDAESTQGPDRDPDQDPDRDALRDLIRVLADPLRLRIVTLLARETLCTTHLVEETGARQTNLSNHLKVLREAGIVETEPCGRWTYYRLRPEALASLAGGFAELAEAARVTVENDVKRSCS</sequence>
<dbReference type="InterPro" id="IPR011991">
    <property type="entry name" value="ArsR-like_HTH"/>
</dbReference>